<name>U6SLT6_9BACI</name>
<sequence>MSKQISFHEGKAGKPVFFFILIENEYQLLGK</sequence>
<keyword evidence="2" id="KW-1185">Reference proteome</keyword>
<proteinExistence type="predicted"/>
<dbReference type="AlphaFoldDB" id="U6SLT6"/>
<evidence type="ECO:0000313" key="1">
    <source>
        <dbReference type="EMBL" id="ERN52573.1"/>
    </source>
</evidence>
<dbReference type="Proteomes" id="UP000017170">
    <property type="component" value="Unassembled WGS sequence"/>
</dbReference>
<reference evidence="1 2" key="1">
    <citation type="journal article" date="2013" name="Genome Announc.">
        <title>Genome Sequence of the Extreme Obligate Alkaliphile Bacillus marmarensis Strain DSM 21297.</title>
        <authorList>
            <person name="Wernick D.G."/>
            <person name="Choi K.Y."/>
            <person name="Tat C.A."/>
            <person name="Lafontaine Rivera J.G."/>
            <person name="Liao J.C."/>
        </authorList>
    </citation>
    <scope>NUCLEOTIDE SEQUENCE [LARGE SCALE GENOMIC DNA]</scope>
    <source>
        <strain evidence="1 2">DSM 21297</strain>
    </source>
</reference>
<accession>U6SLT6</accession>
<protein>
    <submittedName>
        <fullName evidence="1">Uncharacterized protein</fullName>
    </submittedName>
</protein>
<comment type="caution">
    <text evidence="1">The sequence shown here is derived from an EMBL/GenBank/DDBJ whole genome shotgun (WGS) entry which is preliminary data.</text>
</comment>
<gene>
    <name evidence="1" type="ORF">A33I_00550</name>
</gene>
<evidence type="ECO:0000313" key="2">
    <source>
        <dbReference type="Proteomes" id="UP000017170"/>
    </source>
</evidence>
<organism evidence="1 2">
    <name type="scientific">Alkalihalophilus marmarensis DSM 21297</name>
    <dbReference type="NCBI Taxonomy" id="1188261"/>
    <lineage>
        <taxon>Bacteria</taxon>
        <taxon>Bacillati</taxon>
        <taxon>Bacillota</taxon>
        <taxon>Bacilli</taxon>
        <taxon>Bacillales</taxon>
        <taxon>Bacillaceae</taxon>
        <taxon>Alkalihalophilus</taxon>
    </lineage>
</organism>
<dbReference type="EMBL" id="ATAE01000034">
    <property type="protein sequence ID" value="ERN52573.1"/>
    <property type="molecule type" value="Genomic_DNA"/>
</dbReference>